<feature type="region of interest" description="Disordered" evidence="1">
    <location>
        <begin position="65"/>
        <end position="242"/>
    </location>
</feature>
<dbReference type="InterPro" id="IPR003121">
    <property type="entry name" value="SWIB_MDM2_domain"/>
</dbReference>
<dbReference type="EMBL" id="JAPDRL010000043">
    <property type="protein sequence ID" value="KAJ9663428.1"/>
    <property type="molecule type" value="Genomic_DNA"/>
</dbReference>
<name>A0ABQ9NRK0_9PEZI</name>
<feature type="compositionally biased region" description="Low complexity" evidence="1">
    <location>
        <begin position="80"/>
        <end position="89"/>
    </location>
</feature>
<dbReference type="SUPFAM" id="SSF47592">
    <property type="entry name" value="SWIB/MDM2 domain"/>
    <property type="match status" value="1"/>
</dbReference>
<protein>
    <recommendedName>
        <fullName evidence="6">DM2 domain-containing protein</fullName>
    </recommendedName>
</protein>
<evidence type="ECO:0000259" key="2">
    <source>
        <dbReference type="PROSITE" id="PS51925"/>
    </source>
</evidence>
<dbReference type="InterPro" id="IPR014876">
    <property type="entry name" value="DEK_C"/>
</dbReference>
<dbReference type="Proteomes" id="UP001172684">
    <property type="component" value="Unassembled WGS sequence"/>
</dbReference>
<dbReference type="SMART" id="SM00151">
    <property type="entry name" value="SWIB"/>
    <property type="match status" value="1"/>
</dbReference>
<feature type="compositionally biased region" description="Low complexity" evidence="1">
    <location>
        <begin position="102"/>
        <end position="111"/>
    </location>
</feature>
<keyword evidence="5" id="KW-1185">Reference proteome</keyword>
<dbReference type="Gene3D" id="1.10.10.60">
    <property type="entry name" value="Homeodomain-like"/>
    <property type="match status" value="1"/>
</dbReference>
<proteinExistence type="predicted"/>
<evidence type="ECO:0008006" key="6">
    <source>
        <dbReference type="Google" id="ProtNLM"/>
    </source>
</evidence>
<evidence type="ECO:0000313" key="4">
    <source>
        <dbReference type="EMBL" id="KAJ9663428.1"/>
    </source>
</evidence>
<organism evidence="4 5">
    <name type="scientific">Coniosporium apollinis</name>
    <dbReference type="NCBI Taxonomy" id="61459"/>
    <lineage>
        <taxon>Eukaryota</taxon>
        <taxon>Fungi</taxon>
        <taxon>Dikarya</taxon>
        <taxon>Ascomycota</taxon>
        <taxon>Pezizomycotina</taxon>
        <taxon>Dothideomycetes</taxon>
        <taxon>Dothideomycetes incertae sedis</taxon>
        <taxon>Coniosporium</taxon>
    </lineage>
</organism>
<dbReference type="PROSITE" id="PS51998">
    <property type="entry name" value="DEK_C"/>
    <property type="match status" value="1"/>
</dbReference>
<sequence length="303" mass="32901">MALPKETEASYAAIIDSILATSDLNTISAKRVRKGLQAQVDYDITPQKDAITTLIHARFDKFNETHANGSKTSEPPEPAPTTTAHAPAANGVKTTMSKDSAEPPSASSPSTPKKRSAAEEDDESELSSVADPSPPKKKAKKSKSASAEDADAAFAARLQAEENSRRRTTRGGGNSRKAAPVVKKGAGRKKQKSAKKVRSDDDSDVEEGSGEGGEKKEVKRTGGFHKPMTLSPPLSELLGETSLSRPQTVKKIWEYVKAHDLQDPSDKRQIRCDDGMRAVFKQDRVHMFTMNKILNQNLYAQDE</sequence>
<evidence type="ECO:0000259" key="3">
    <source>
        <dbReference type="PROSITE" id="PS51998"/>
    </source>
</evidence>
<evidence type="ECO:0000313" key="5">
    <source>
        <dbReference type="Proteomes" id="UP001172684"/>
    </source>
</evidence>
<feature type="compositionally biased region" description="Low complexity" evidence="1">
    <location>
        <begin position="144"/>
        <end position="156"/>
    </location>
</feature>
<dbReference type="PANTHER" id="PTHR13844">
    <property type="entry name" value="SWI/SNF-RELATED MATRIX-ASSOCIATED ACTIN-DEPENDENT REGULATOR OF CHROMATIN SUBFAMILY D"/>
    <property type="match status" value="1"/>
</dbReference>
<dbReference type="InterPro" id="IPR019835">
    <property type="entry name" value="SWIB_domain"/>
</dbReference>
<dbReference type="Gene3D" id="1.10.245.10">
    <property type="entry name" value="SWIB/MDM2 domain"/>
    <property type="match status" value="1"/>
</dbReference>
<dbReference type="Pfam" id="PF02201">
    <property type="entry name" value="SWIB"/>
    <property type="match status" value="1"/>
</dbReference>
<accession>A0ABQ9NRK0</accession>
<reference evidence="4" key="1">
    <citation type="submission" date="2022-10" db="EMBL/GenBank/DDBJ databases">
        <title>Culturing micro-colonial fungi from biological soil crusts in the Mojave desert and describing Neophaeococcomyces mojavensis, and introducing the new genera and species Taxawa tesnikishii.</title>
        <authorList>
            <person name="Kurbessoian T."/>
            <person name="Stajich J.E."/>
        </authorList>
    </citation>
    <scope>NUCLEOTIDE SEQUENCE</scope>
    <source>
        <strain evidence="4">TK_1</strain>
    </source>
</reference>
<feature type="domain" description="DEK-C" evidence="3">
    <location>
        <begin position="5"/>
        <end position="60"/>
    </location>
</feature>
<dbReference type="SUPFAM" id="SSF109715">
    <property type="entry name" value="DEK C-terminal domain"/>
    <property type="match status" value="1"/>
</dbReference>
<gene>
    <name evidence="4" type="ORF">H2201_005636</name>
</gene>
<dbReference type="InterPro" id="IPR036885">
    <property type="entry name" value="SWIB_MDM2_dom_sf"/>
</dbReference>
<dbReference type="PROSITE" id="PS51925">
    <property type="entry name" value="SWIB_MDM2"/>
    <property type="match status" value="1"/>
</dbReference>
<dbReference type="Pfam" id="PF08766">
    <property type="entry name" value="DEK_C"/>
    <property type="match status" value="1"/>
</dbReference>
<feature type="domain" description="DM2" evidence="2">
    <location>
        <begin position="223"/>
        <end position="300"/>
    </location>
</feature>
<feature type="compositionally biased region" description="Basic residues" evidence="1">
    <location>
        <begin position="185"/>
        <end position="196"/>
    </location>
</feature>
<dbReference type="CDD" id="cd10567">
    <property type="entry name" value="SWIB-MDM2_like"/>
    <property type="match status" value="1"/>
</dbReference>
<evidence type="ECO:0000256" key="1">
    <source>
        <dbReference type="SAM" id="MobiDB-lite"/>
    </source>
</evidence>
<comment type="caution">
    <text evidence="4">The sequence shown here is derived from an EMBL/GenBank/DDBJ whole genome shotgun (WGS) entry which is preliminary data.</text>
</comment>